<dbReference type="PANTHER" id="PTHR30273:SF2">
    <property type="entry name" value="PROTEIN FECR"/>
    <property type="match status" value="1"/>
</dbReference>
<dbReference type="Proteomes" id="UP001549119">
    <property type="component" value="Unassembled WGS sequence"/>
</dbReference>
<comment type="caution">
    <text evidence="3">The sequence shown here is derived from an EMBL/GenBank/DDBJ whole genome shotgun (WGS) entry which is preliminary data.</text>
</comment>
<dbReference type="Gene3D" id="3.55.50.30">
    <property type="match status" value="1"/>
</dbReference>
<dbReference type="InterPro" id="IPR012373">
    <property type="entry name" value="Ferrdict_sens_TM"/>
</dbReference>
<keyword evidence="4" id="KW-1185">Reference proteome</keyword>
<dbReference type="InterPro" id="IPR006860">
    <property type="entry name" value="FecR"/>
</dbReference>
<accession>A0ABV2NSX4</accession>
<dbReference type="Pfam" id="PF04773">
    <property type="entry name" value="FecR"/>
    <property type="match status" value="1"/>
</dbReference>
<feature type="domain" description="FecR N-terminal" evidence="2">
    <location>
        <begin position="21"/>
        <end position="61"/>
    </location>
</feature>
<dbReference type="PANTHER" id="PTHR30273">
    <property type="entry name" value="PERIPLASMIC SIGNAL SENSOR AND SIGMA FACTOR ACTIVATOR FECR-RELATED"/>
    <property type="match status" value="1"/>
</dbReference>
<dbReference type="RefSeq" id="WP_012329689.1">
    <property type="nucleotide sequence ID" value="NZ_BJXP01000046.1"/>
</dbReference>
<dbReference type="Pfam" id="PF16220">
    <property type="entry name" value="DUF4880"/>
    <property type="match status" value="1"/>
</dbReference>
<keyword evidence="3" id="KW-0472">Membrane</keyword>
<gene>
    <name evidence="3" type="ORF">ABIC20_006996</name>
</gene>
<protein>
    <submittedName>
        <fullName evidence="3">Transmembrane sensor</fullName>
    </submittedName>
</protein>
<dbReference type="PIRSF" id="PIRSF018266">
    <property type="entry name" value="FecR"/>
    <property type="match status" value="1"/>
</dbReference>
<name>A0ABV2NSX4_9HYPH</name>
<dbReference type="InterPro" id="IPR032623">
    <property type="entry name" value="FecR_N"/>
</dbReference>
<proteinExistence type="predicted"/>
<evidence type="ECO:0000259" key="2">
    <source>
        <dbReference type="Pfam" id="PF16220"/>
    </source>
</evidence>
<dbReference type="GeneID" id="6142124"/>
<organism evidence="3 4">
    <name type="scientific">Methylobacterium radiotolerans</name>
    <dbReference type="NCBI Taxonomy" id="31998"/>
    <lineage>
        <taxon>Bacteria</taxon>
        <taxon>Pseudomonadati</taxon>
        <taxon>Pseudomonadota</taxon>
        <taxon>Alphaproteobacteria</taxon>
        <taxon>Hyphomicrobiales</taxon>
        <taxon>Methylobacteriaceae</taxon>
        <taxon>Methylobacterium</taxon>
    </lineage>
</organism>
<dbReference type="EMBL" id="JBEPNW010000003">
    <property type="protein sequence ID" value="MET3869618.1"/>
    <property type="molecule type" value="Genomic_DNA"/>
</dbReference>
<evidence type="ECO:0000313" key="4">
    <source>
        <dbReference type="Proteomes" id="UP001549119"/>
    </source>
</evidence>
<reference evidence="3 4" key="1">
    <citation type="submission" date="2024-06" db="EMBL/GenBank/DDBJ databases">
        <title>Genomics of switchgrass bacterial isolates.</title>
        <authorList>
            <person name="Shade A."/>
        </authorList>
    </citation>
    <scope>NUCLEOTIDE SEQUENCE [LARGE SCALE GENOMIC DNA]</scope>
    <source>
        <strain evidence="3 4">PvP084</strain>
    </source>
</reference>
<evidence type="ECO:0000259" key="1">
    <source>
        <dbReference type="Pfam" id="PF04773"/>
    </source>
</evidence>
<sequence length="315" mass="33658">MEEERTPAGDDEAADDPVYARAAFWVVRLASPDATDADRAAFATWRAADPAHAEAYAEMEAWRRVAGRAPDTRRRKRRPPTRLVGLAAALGLSGFVAYESGLLDRVRADVWTGIGDIETTRLPDGSRAALNTDTALVLRFTAAERDVHLLRGEAEFDVVPDSGRPFVVHGGGLRVRAVGTRFFVRAGGDAEPVGVAEGRVDASTSAGAVTIGAGEVALRSADGHLMVERGDVGRATAWREGRLVVTGQPLAAVVADLNRYRRGRIVLLGSGLGAQRFSGTLDIRDTDEALDVLVATMGLRVTRLTPYLVLVRPPG</sequence>
<dbReference type="Gene3D" id="2.60.120.1440">
    <property type="match status" value="1"/>
</dbReference>
<feature type="domain" description="FecR protein" evidence="1">
    <location>
        <begin position="109"/>
        <end position="200"/>
    </location>
</feature>
<evidence type="ECO:0000313" key="3">
    <source>
        <dbReference type="EMBL" id="MET3869618.1"/>
    </source>
</evidence>
<keyword evidence="3" id="KW-0812">Transmembrane</keyword>